<evidence type="ECO:0000313" key="2">
    <source>
        <dbReference type="Proteomes" id="UP000011782"/>
    </source>
</evidence>
<sequence length="88" mass="10509">MFFKILKKQKGDLECLFAIFFSKNRIILPKIRTLKNIRVSLLVSRLQKIAKSFVFYRKIAIFDFPESGEKFRKTALNSNLWYLLKAYI</sequence>
<organism evidence="1 2">
    <name type="scientific">Campylobacter showae CC57C</name>
    <dbReference type="NCBI Taxonomy" id="1073353"/>
    <lineage>
        <taxon>Bacteria</taxon>
        <taxon>Pseudomonadati</taxon>
        <taxon>Campylobacterota</taxon>
        <taxon>Epsilonproteobacteria</taxon>
        <taxon>Campylobacterales</taxon>
        <taxon>Campylobacteraceae</taxon>
        <taxon>Campylobacter</taxon>
    </lineage>
</organism>
<dbReference type="AlphaFoldDB" id="M3GVM3"/>
<dbReference type="PATRIC" id="fig|1073353.3.peg.2445"/>
<proteinExistence type="predicted"/>
<protein>
    <submittedName>
        <fullName evidence="1">Uncharacterized protein</fullName>
    </submittedName>
</protein>
<dbReference type="Proteomes" id="UP000011782">
    <property type="component" value="Unassembled WGS sequence"/>
</dbReference>
<accession>M3GVM3</accession>
<gene>
    <name evidence="1" type="ORF">H740_11462</name>
</gene>
<comment type="caution">
    <text evidence="1">The sequence shown here is derived from an EMBL/GenBank/DDBJ whole genome shotgun (WGS) entry which is preliminary data.</text>
</comment>
<name>M3GVM3_9BACT</name>
<dbReference type="EMBL" id="AOTD01000269">
    <property type="protein sequence ID" value="EMG29495.1"/>
    <property type="molecule type" value="Genomic_DNA"/>
</dbReference>
<reference evidence="1 2" key="1">
    <citation type="submission" date="2013-02" db="EMBL/GenBank/DDBJ databases">
        <title>Co-occurrence of anaerobic bacteria in colorectal carcinomas.</title>
        <authorList>
            <person name="Holt R.A."/>
            <person name="Warren R.L."/>
            <person name="Allen-Vercoe E."/>
            <person name="Pleasance S."/>
            <person name="Freeman D.J."/>
            <person name="Watson P."/>
            <person name="Moore R."/>
            <person name="Cochrane K."/>
        </authorList>
    </citation>
    <scope>NUCLEOTIDE SEQUENCE [LARGE SCALE GENOMIC DNA]</scope>
    <source>
        <strain evidence="1 2">CC57C</strain>
    </source>
</reference>
<dbReference type="STRING" id="1073353.H740_11462"/>
<evidence type="ECO:0000313" key="1">
    <source>
        <dbReference type="EMBL" id="EMG29495.1"/>
    </source>
</evidence>